<evidence type="ECO:0000256" key="9">
    <source>
        <dbReference type="ARBA" id="ARBA00022677"/>
    </source>
</evidence>
<feature type="domain" description="AMP-binding enzyme C-terminal" evidence="25">
    <location>
        <begin position="918"/>
        <end position="1006"/>
    </location>
</feature>
<evidence type="ECO:0000256" key="5">
    <source>
        <dbReference type="ARBA" id="ARBA00007441"/>
    </source>
</evidence>
<gene>
    <name evidence="26" type="ORF">ASPWEDRAFT_51626</name>
</gene>
<feature type="transmembrane region" description="Helical" evidence="22">
    <location>
        <begin position="672"/>
        <end position="695"/>
    </location>
</feature>
<dbReference type="SUPFAM" id="SSF56801">
    <property type="entry name" value="Acetyl-CoA synthetase-like"/>
    <property type="match status" value="1"/>
</dbReference>
<dbReference type="Pfam" id="PF00155">
    <property type="entry name" value="Aminotran_1_2"/>
    <property type="match status" value="1"/>
</dbReference>
<keyword evidence="7" id="KW-1003">Cell membrane</keyword>
<keyword evidence="27" id="KW-1185">Reference proteome</keyword>
<dbReference type="PROSITE" id="PS00455">
    <property type="entry name" value="AMP_BINDING"/>
    <property type="match status" value="1"/>
</dbReference>
<comment type="catalytic activity">
    <reaction evidence="18">
        <text>a very long-chain fatty acid + ATP + CoA = a very long-chain fatty acyl-CoA + AMP + diphosphate</text>
        <dbReference type="Rhea" id="RHEA:54536"/>
        <dbReference type="ChEBI" id="CHEBI:30616"/>
        <dbReference type="ChEBI" id="CHEBI:33019"/>
        <dbReference type="ChEBI" id="CHEBI:57287"/>
        <dbReference type="ChEBI" id="CHEBI:58950"/>
        <dbReference type="ChEBI" id="CHEBI:138261"/>
        <dbReference type="ChEBI" id="CHEBI:456215"/>
    </reaction>
</comment>
<dbReference type="FunFam" id="3.40.50.12780:FF:000019">
    <property type="entry name" value="Long-chain fatty acid transporter"/>
    <property type="match status" value="1"/>
</dbReference>
<name>A0A1L9RLA2_ASPWE</name>
<evidence type="ECO:0000256" key="4">
    <source>
        <dbReference type="ARBA" id="ARBA00006432"/>
    </source>
</evidence>
<dbReference type="SUPFAM" id="SSF53383">
    <property type="entry name" value="PLP-dependent transferases"/>
    <property type="match status" value="1"/>
</dbReference>
<dbReference type="InterPro" id="IPR015424">
    <property type="entry name" value="PyrdxlP-dep_Trfase"/>
</dbReference>
<evidence type="ECO:0000256" key="20">
    <source>
        <dbReference type="ARBA" id="ARBA00068795"/>
    </source>
</evidence>
<dbReference type="OrthoDB" id="10253869at2759"/>
<evidence type="ECO:0000256" key="2">
    <source>
        <dbReference type="ARBA" id="ARBA00004585"/>
    </source>
</evidence>
<evidence type="ECO:0000256" key="1">
    <source>
        <dbReference type="ARBA" id="ARBA00004502"/>
    </source>
</evidence>
<evidence type="ECO:0000256" key="21">
    <source>
        <dbReference type="ARBA" id="ARBA00078285"/>
    </source>
</evidence>
<evidence type="ECO:0000256" key="14">
    <source>
        <dbReference type="ARBA" id="ARBA00022989"/>
    </source>
</evidence>
<keyword evidence="6" id="KW-0813">Transport</keyword>
<keyword evidence="13" id="KW-0663">Pyridoxal phosphate</keyword>
<accession>A0A1L9RLA2</accession>
<dbReference type="FunFam" id="3.30.300.30:FF:000002">
    <property type="entry name" value="Long-chain fatty acid transport protein 1"/>
    <property type="match status" value="1"/>
</dbReference>
<keyword evidence="12" id="KW-0067">ATP-binding</keyword>
<comment type="similarity">
    <text evidence="4">Belongs to the ATP-dependent AMP-binding enzyme family.</text>
</comment>
<dbReference type="GO" id="GO:0005811">
    <property type="term" value="C:lipid droplet"/>
    <property type="evidence" value="ECO:0007669"/>
    <property type="project" value="UniProtKB-SubCell"/>
</dbReference>
<evidence type="ECO:0000256" key="13">
    <source>
        <dbReference type="ARBA" id="ARBA00022898"/>
    </source>
</evidence>
<dbReference type="AlphaFoldDB" id="A0A1L9RLA2"/>
<dbReference type="Pfam" id="PF13193">
    <property type="entry name" value="AMP-binding_C"/>
    <property type="match status" value="1"/>
</dbReference>
<evidence type="ECO:0000256" key="15">
    <source>
        <dbReference type="ARBA" id="ARBA00023055"/>
    </source>
</evidence>
<evidence type="ECO:0000256" key="3">
    <source>
        <dbReference type="ARBA" id="ARBA00004651"/>
    </source>
</evidence>
<keyword evidence="9" id="KW-0551">Lipid droplet</keyword>
<dbReference type="InterPro" id="IPR025110">
    <property type="entry name" value="AMP-bd_C"/>
</dbReference>
<dbReference type="PANTHER" id="PTHR43107:SF15">
    <property type="entry name" value="FATTY ACID TRANSPORT PROTEIN 3, ISOFORM A"/>
    <property type="match status" value="1"/>
</dbReference>
<dbReference type="PROSITE" id="PS00105">
    <property type="entry name" value="AA_TRANSFER_CLASS_1"/>
    <property type="match status" value="1"/>
</dbReference>
<sequence>MVKIEAFAVEQWMDEYETTAKYNTAETCCASISVDDLKDLSEDKSSNLLDISSTKLTYGSIRGSEQLRGTLANLYSVKTPTPLSSDNVLITPGAIQANFLLLYSLIGPGDHVICHYPTYQQLYSVPQSLGAEVSLWKSKEADGWKLDINELKQLIQPNTKLIILNNPQNPTGAIIPQATLEEIVEIARESNILIHSDEVYRPLFHSISPMEPEFPSSLLSLGYERTIVTGSMSKAYSLAGIRVGWVASRDRSVIEACAAARHYTTISVGQIDDAIASYALSPYCIHSLLRRNIDLAKKNLEILEKFIESHRWACEWVKPRAGTTAFVRFTKMGKPIDDVAFCKILLEKTGVMFVPGSFCFGGGEDFKGYVRIGFVPETEVLEKGLEALASFMDEEYEDVPSIKKNLNVPLGVAVPAAATTLAYLNARWSLSYDWKIIQGILKIALKSRLALKRDQLNLFYVLESYALGSATANHPFIVYNGRTWTYHETYETTLRYGAWFKNVHGVKPKEIVAMDFMNSSTFIFLVFGLWSIGAVPAFINYNLSGKPLTHSVRTSTARLLIVDEEVRQNFPAEQMETFAASDFRDGGGSVEVVFFTPDIENQILQTAPTRQDDKLRTGVVLSDMALLIYTSGTTGLPKPAIVSWRKCLSGGMFVNNWLKVRQEDRLFTCMPLYHSSAALLGLVNCLIGGATLIVGRKFSARNFMKEARENDATIVQYVGETMRYLLAAPADIDPTTGEDLDKKHRVRVAFGNGLRPDIWNKVKERFNIPSIGEFYAATEGTSGSWNFSSNDFSAGAIGRNGIVSNWLLGRGLAIVEVDHESQQPWRDPKTGLCKVVPRGDPGELLYAIDAQNPTETFQGYFKNPKATEGKIIRDVVKKGDAFFRTGDMVRWDNEGRWYFSDRLGDTFRWKSENVSTSEVAEVMGGHPDLHEANVYGVALPNHDGRAGCAAVVFKHQIEAGDTTSVIEPSKETLDSLAAHALKNLPRFAAPLFIRVTPEMQATGNNKQQKHVLRTQGVDPSLVGSTDKVYWLQGTKYVPFEQKDWERLQGGQVKL</sequence>
<proteinExistence type="inferred from homology"/>
<keyword evidence="10 22" id="KW-0812">Transmembrane</keyword>
<comment type="similarity">
    <text evidence="5">Belongs to the class-I pyridoxal-phosphate-dependent aminotransferase family.</text>
</comment>
<evidence type="ECO:0000256" key="6">
    <source>
        <dbReference type="ARBA" id="ARBA00022448"/>
    </source>
</evidence>
<dbReference type="GO" id="GO:0005524">
    <property type="term" value="F:ATP binding"/>
    <property type="evidence" value="ECO:0007669"/>
    <property type="project" value="UniProtKB-KW"/>
</dbReference>
<dbReference type="EMBL" id="KV878212">
    <property type="protein sequence ID" value="OJJ35627.1"/>
    <property type="molecule type" value="Genomic_DNA"/>
</dbReference>
<keyword evidence="16 22" id="KW-0472">Membrane</keyword>
<dbReference type="GO" id="GO:0009898">
    <property type="term" value="C:cytoplasmic side of plasma membrane"/>
    <property type="evidence" value="ECO:0007669"/>
    <property type="project" value="TreeGrafter"/>
</dbReference>
<dbReference type="CDD" id="cd00609">
    <property type="entry name" value="AAT_like"/>
    <property type="match status" value="1"/>
</dbReference>
<dbReference type="InterPro" id="IPR015422">
    <property type="entry name" value="PyrdxlP-dep_Trfase_small"/>
</dbReference>
<evidence type="ECO:0000256" key="22">
    <source>
        <dbReference type="SAM" id="Phobius"/>
    </source>
</evidence>
<dbReference type="Proteomes" id="UP000184383">
    <property type="component" value="Unassembled WGS sequence"/>
</dbReference>
<evidence type="ECO:0000256" key="7">
    <source>
        <dbReference type="ARBA" id="ARBA00022475"/>
    </source>
</evidence>
<evidence type="ECO:0000259" key="24">
    <source>
        <dbReference type="Pfam" id="PF00501"/>
    </source>
</evidence>
<keyword evidence="14 22" id="KW-1133">Transmembrane helix</keyword>
<dbReference type="InterPro" id="IPR015421">
    <property type="entry name" value="PyrdxlP-dep_Trfase_major"/>
</dbReference>
<comment type="function">
    <text evidence="19">Acyl-CoA synthetase required for both the import of long chain fatty acids (LCFAs) (C14-C18) and the activation very long chain fatty acids (VLCFAs) (C20-C26) by esterification of the fatty acids into metabolically active CoA-thioesters for subsequent degradation or incorporation into phospholipids. The transport and fatty acyl-CoA synthetase activities are genetically separable and are thus independent activities. Esterifies VLCFAs in the peroxisome matrix. The VLCFAs are actively transported into peroxisomes by a PXA1-PXA2 heterodimeric transporter in the peroxisomal membrane.</text>
</comment>
<evidence type="ECO:0000259" key="25">
    <source>
        <dbReference type="Pfam" id="PF13193"/>
    </source>
</evidence>
<dbReference type="RefSeq" id="XP_040689303.1">
    <property type="nucleotide sequence ID" value="XM_040837626.1"/>
</dbReference>
<keyword evidence="11" id="KW-0547">Nucleotide-binding</keyword>
<feature type="domain" description="Aminotransferase class I/classII large" evidence="23">
    <location>
        <begin position="51"/>
        <end position="388"/>
    </location>
</feature>
<dbReference type="GO" id="GO:0004467">
    <property type="term" value="F:long-chain fatty acid-CoA ligase activity"/>
    <property type="evidence" value="ECO:0007669"/>
    <property type="project" value="TreeGrafter"/>
</dbReference>
<dbReference type="InterPro" id="IPR000873">
    <property type="entry name" value="AMP-dep_synth/lig_dom"/>
</dbReference>
<evidence type="ECO:0000313" key="27">
    <source>
        <dbReference type="Proteomes" id="UP000184383"/>
    </source>
</evidence>
<dbReference type="Gene3D" id="3.40.50.12780">
    <property type="entry name" value="N-terminal domain of ligase-like"/>
    <property type="match status" value="1"/>
</dbReference>
<dbReference type="VEuPathDB" id="FungiDB:ASPWEDRAFT_51626"/>
<evidence type="ECO:0000256" key="18">
    <source>
        <dbReference type="ARBA" id="ARBA00051585"/>
    </source>
</evidence>
<dbReference type="Gene3D" id="3.30.300.30">
    <property type="match status" value="1"/>
</dbReference>
<evidence type="ECO:0000259" key="23">
    <source>
        <dbReference type="Pfam" id="PF00155"/>
    </source>
</evidence>
<dbReference type="GO" id="GO:0030170">
    <property type="term" value="F:pyridoxal phosphate binding"/>
    <property type="evidence" value="ECO:0007669"/>
    <property type="project" value="InterPro"/>
</dbReference>
<dbReference type="InterPro" id="IPR020845">
    <property type="entry name" value="AMP-binding_CS"/>
</dbReference>
<dbReference type="Pfam" id="PF00501">
    <property type="entry name" value="AMP-binding"/>
    <property type="match status" value="1"/>
</dbReference>
<evidence type="ECO:0000256" key="16">
    <source>
        <dbReference type="ARBA" id="ARBA00023136"/>
    </source>
</evidence>
<comment type="subcellular location">
    <subcellularLocation>
        <location evidence="3">Cell membrane</location>
        <topology evidence="3">Multi-pass membrane protein</topology>
    </subcellularLocation>
    <subcellularLocation>
        <location evidence="1">Lipid droplet</location>
    </subcellularLocation>
    <subcellularLocation>
        <location evidence="2">Peroxisome membrane</location>
        <topology evidence="2">Multi-pass membrane protein</topology>
    </subcellularLocation>
</comment>
<feature type="domain" description="AMP-dependent synthetase/ligase" evidence="24">
    <location>
        <begin position="471"/>
        <end position="799"/>
    </location>
</feature>
<dbReference type="InterPro" id="IPR045851">
    <property type="entry name" value="AMP-bd_C_sf"/>
</dbReference>
<keyword evidence="17" id="KW-0576">Peroxisome</keyword>
<dbReference type="GO" id="GO:0005778">
    <property type="term" value="C:peroxisomal membrane"/>
    <property type="evidence" value="ECO:0007669"/>
    <property type="project" value="UniProtKB-SubCell"/>
</dbReference>
<evidence type="ECO:0000256" key="17">
    <source>
        <dbReference type="ARBA" id="ARBA00023140"/>
    </source>
</evidence>
<dbReference type="InterPro" id="IPR004839">
    <property type="entry name" value="Aminotransferase_I/II_large"/>
</dbReference>
<protein>
    <recommendedName>
        <fullName evidence="20">Very long-chain fatty acid transport protein</fullName>
    </recommendedName>
    <alternativeName>
        <fullName evidence="21">Very-long-chain acyl-CoA synthetase</fullName>
    </alternativeName>
</protein>
<feature type="transmembrane region" description="Helical" evidence="22">
    <location>
        <begin position="522"/>
        <end position="543"/>
    </location>
</feature>
<evidence type="ECO:0000256" key="8">
    <source>
        <dbReference type="ARBA" id="ARBA00022598"/>
    </source>
</evidence>
<reference evidence="27" key="1">
    <citation type="journal article" date="2017" name="Genome Biol.">
        <title>Comparative genomics reveals high biological diversity and specific adaptations in the industrially and medically important fungal genus Aspergillus.</title>
        <authorList>
            <person name="de Vries R.P."/>
            <person name="Riley R."/>
            <person name="Wiebenga A."/>
            <person name="Aguilar-Osorio G."/>
            <person name="Amillis S."/>
            <person name="Uchima C.A."/>
            <person name="Anderluh G."/>
            <person name="Asadollahi M."/>
            <person name="Askin M."/>
            <person name="Barry K."/>
            <person name="Battaglia E."/>
            <person name="Bayram O."/>
            <person name="Benocci T."/>
            <person name="Braus-Stromeyer S.A."/>
            <person name="Caldana C."/>
            <person name="Canovas D."/>
            <person name="Cerqueira G.C."/>
            <person name="Chen F."/>
            <person name="Chen W."/>
            <person name="Choi C."/>
            <person name="Clum A."/>
            <person name="Dos Santos R.A."/>
            <person name="Damasio A.R."/>
            <person name="Diallinas G."/>
            <person name="Emri T."/>
            <person name="Fekete E."/>
            <person name="Flipphi M."/>
            <person name="Freyberg S."/>
            <person name="Gallo A."/>
            <person name="Gournas C."/>
            <person name="Habgood R."/>
            <person name="Hainaut M."/>
            <person name="Harispe M.L."/>
            <person name="Henrissat B."/>
            <person name="Hilden K.S."/>
            <person name="Hope R."/>
            <person name="Hossain A."/>
            <person name="Karabika E."/>
            <person name="Karaffa L."/>
            <person name="Karanyi Z."/>
            <person name="Krasevec N."/>
            <person name="Kuo A."/>
            <person name="Kusch H."/>
            <person name="LaButti K."/>
            <person name="Lagendijk E.L."/>
            <person name="Lapidus A."/>
            <person name="Levasseur A."/>
            <person name="Lindquist E."/>
            <person name="Lipzen A."/>
            <person name="Logrieco A.F."/>
            <person name="MacCabe A."/>
            <person name="Maekelae M.R."/>
            <person name="Malavazi I."/>
            <person name="Melin P."/>
            <person name="Meyer V."/>
            <person name="Mielnichuk N."/>
            <person name="Miskei M."/>
            <person name="Molnar A.P."/>
            <person name="Mule G."/>
            <person name="Ngan C.Y."/>
            <person name="Orejas M."/>
            <person name="Orosz E."/>
            <person name="Ouedraogo J.P."/>
            <person name="Overkamp K.M."/>
            <person name="Park H.-S."/>
            <person name="Perrone G."/>
            <person name="Piumi F."/>
            <person name="Punt P.J."/>
            <person name="Ram A.F."/>
            <person name="Ramon A."/>
            <person name="Rauscher S."/>
            <person name="Record E."/>
            <person name="Riano-Pachon D.M."/>
            <person name="Robert V."/>
            <person name="Roehrig J."/>
            <person name="Ruller R."/>
            <person name="Salamov A."/>
            <person name="Salih N.S."/>
            <person name="Samson R.A."/>
            <person name="Sandor E."/>
            <person name="Sanguinetti M."/>
            <person name="Schuetze T."/>
            <person name="Sepcic K."/>
            <person name="Shelest E."/>
            <person name="Sherlock G."/>
            <person name="Sophianopoulou V."/>
            <person name="Squina F.M."/>
            <person name="Sun H."/>
            <person name="Susca A."/>
            <person name="Todd R.B."/>
            <person name="Tsang A."/>
            <person name="Unkles S.E."/>
            <person name="van de Wiele N."/>
            <person name="van Rossen-Uffink D."/>
            <person name="Oliveira J.V."/>
            <person name="Vesth T.C."/>
            <person name="Visser J."/>
            <person name="Yu J.-H."/>
            <person name="Zhou M."/>
            <person name="Andersen M.R."/>
            <person name="Archer D.B."/>
            <person name="Baker S.E."/>
            <person name="Benoit I."/>
            <person name="Brakhage A.A."/>
            <person name="Braus G.H."/>
            <person name="Fischer R."/>
            <person name="Frisvad J.C."/>
            <person name="Goldman G.H."/>
            <person name="Houbraken J."/>
            <person name="Oakley B."/>
            <person name="Pocsi I."/>
            <person name="Scazzocchio C."/>
            <person name="Seiboth B."/>
            <person name="vanKuyk P.A."/>
            <person name="Wortman J."/>
            <person name="Dyer P.S."/>
            <person name="Grigoriev I.V."/>
        </authorList>
    </citation>
    <scope>NUCLEOTIDE SEQUENCE [LARGE SCALE GENOMIC DNA]</scope>
    <source>
        <strain evidence="27">DTO 134E9</strain>
    </source>
</reference>
<dbReference type="Gene3D" id="3.90.1150.10">
    <property type="entry name" value="Aspartate Aminotransferase, domain 1"/>
    <property type="match status" value="1"/>
</dbReference>
<dbReference type="GO" id="GO:0044539">
    <property type="term" value="P:long-chain fatty acid import into cell"/>
    <property type="evidence" value="ECO:0007669"/>
    <property type="project" value="TreeGrafter"/>
</dbReference>
<keyword evidence="15" id="KW-0445">Lipid transport</keyword>
<evidence type="ECO:0000256" key="12">
    <source>
        <dbReference type="ARBA" id="ARBA00022840"/>
    </source>
</evidence>
<evidence type="ECO:0000256" key="19">
    <source>
        <dbReference type="ARBA" id="ARBA00060276"/>
    </source>
</evidence>
<dbReference type="InterPro" id="IPR004838">
    <property type="entry name" value="NHTrfase_class1_PyrdxlP-BS"/>
</dbReference>
<evidence type="ECO:0000313" key="26">
    <source>
        <dbReference type="EMBL" id="OJJ35627.1"/>
    </source>
</evidence>
<dbReference type="InterPro" id="IPR042099">
    <property type="entry name" value="ANL_N_sf"/>
</dbReference>
<dbReference type="Gene3D" id="3.40.640.10">
    <property type="entry name" value="Type I PLP-dependent aspartate aminotransferase-like (Major domain)"/>
    <property type="match status" value="1"/>
</dbReference>
<dbReference type="STRING" id="1073089.A0A1L9RLA2"/>
<keyword evidence="8" id="KW-0436">Ligase</keyword>
<evidence type="ECO:0000256" key="10">
    <source>
        <dbReference type="ARBA" id="ARBA00022692"/>
    </source>
</evidence>
<evidence type="ECO:0000256" key="11">
    <source>
        <dbReference type="ARBA" id="ARBA00022741"/>
    </source>
</evidence>
<organism evidence="26 27">
    <name type="scientific">Aspergillus wentii DTO 134E9</name>
    <dbReference type="NCBI Taxonomy" id="1073089"/>
    <lineage>
        <taxon>Eukaryota</taxon>
        <taxon>Fungi</taxon>
        <taxon>Dikarya</taxon>
        <taxon>Ascomycota</taxon>
        <taxon>Pezizomycotina</taxon>
        <taxon>Eurotiomycetes</taxon>
        <taxon>Eurotiomycetidae</taxon>
        <taxon>Eurotiales</taxon>
        <taxon>Aspergillaceae</taxon>
        <taxon>Aspergillus</taxon>
        <taxon>Aspergillus subgen. Cremei</taxon>
    </lineage>
</organism>
<dbReference type="PANTHER" id="PTHR43107">
    <property type="entry name" value="LONG-CHAIN FATTY ACID TRANSPORT PROTEIN"/>
    <property type="match status" value="1"/>
</dbReference>
<dbReference type="GO" id="GO:0005324">
    <property type="term" value="F:long-chain fatty acid transmembrane transporter activity"/>
    <property type="evidence" value="ECO:0007669"/>
    <property type="project" value="TreeGrafter"/>
</dbReference>
<dbReference type="GeneID" id="63753474"/>